<dbReference type="PANTHER" id="PTHR23518:SF2">
    <property type="entry name" value="MAJOR FACILITATOR SUPERFAMILY TRANSPORTER"/>
    <property type="match status" value="1"/>
</dbReference>
<feature type="transmembrane region" description="Helical" evidence="4">
    <location>
        <begin position="213"/>
        <end position="232"/>
    </location>
</feature>
<dbReference type="AlphaFoldDB" id="A0A1G2MA89"/>
<proteinExistence type="predicted"/>
<keyword evidence="3 4" id="KW-0472">Membrane</keyword>
<dbReference type="PROSITE" id="PS50850">
    <property type="entry name" value="MFS"/>
    <property type="match status" value="1"/>
</dbReference>
<feature type="transmembrane region" description="Helical" evidence="4">
    <location>
        <begin position="362"/>
        <end position="382"/>
    </location>
</feature>
<evidence type="ECO:0000256" key="2">
    <source>
        <dbReference type="ARBA" id="ARBA00022989"/>
    </source>
</evidence>
<keyword evidence="1 4" id="KW-0812">Transmembrane</keyword>
<dbReference type="InterPro" id="IPR011701">
    <property type="entry name" value="MFS"/>
</dbReference>
<feature type="domain" description="Major facilitator superfamily (MFS) profile" evidence="5">
    <location>
        <begin position="10"/>
        <end position="386"/>
    </location>
</feature>
<dbReference type="EMBL" id="MHRI01000021">
    <property type="protein sequence ID" value="OHA20820.1"/>
    <property type="molecule type" value="Genomic_DNA"/>
</dbReference>
<reference evidence="6 7" key="1">
    <citation type="journal article" date="2016" name="Nat. Commun.">
        <title>Thousands of microbial genomes shed light on interconnected biogeochemical processes in an aquifer system.</title>
        <authorList>
            <person name="Anantharaman K."/>
            <person name="Brown C.T."/>
            <person name="Hug L.A."/>
            <person name="Sharon I."/>
            <person name="Castelle C.J."/>
            <person name="Probst A.J."/>
            <person name="Thomas B.C."/>
            <person name="Singh A."/>
            <person name="Wilkins M.J."/>
            <person name="Karaoz U."/>
            <person name="Brodie E.L."/>
            <person name="Williams K.H."/>
            <person name="Hubbard S.S."/>
            <person name="Banfield J.F."/>
        </authorList>
    </citation>
    <scope>NUCLEOTIDE SEQUENCE [LARGE SCALE GENOMIC DNA]</scope>
</reference>
<dbReference type="InterPro" id="IPR036259">
    <property type="entry name" value="MFS_trans_sf"/>
</dbReference>
<feature type="transmembrane region" description="Helical" evidence="4">
    <location>
        <begin position="275"/>
        <end position="292"/>
    </location>
</feature>
<gene>
    <name evidence="6" type="ORF">A2849_03480</name>
</gene>
<evidence type="ECO:0000313" key="7">
    <source>
        <dbReference type="Proteomes" id="UP000178121"/>
    </source>
</evidence>
<dbReference type="InterPro" id="IPR020846">
    <property type="entry name" value="MFS_dom"/>
</dbReference>
<dbReference type="Pfam" id="PF07690">
    <property type="entry name" value="MFS_1"/>
    <property type="match status" value="2"/>
</dbReference>
<dbReference type="PANTHER" id="PTHR23518">
    <property type="entry name" value="C-METHYLTRANSFERASE"/>
    <property type="match status" value="1"/>
</dbReference>
<sequence length="387" mass="41824">MRKFFGVEKNVFFMGLVSFFNDFSNEMIVSIFPAFFSSVLKSGAASLGLIEGLADGLSNITKIFSGRLSDKLQRRKLLALSGYVLSVATRPFYLVSGTAAHILGIRVVDRIGKGVREAPRDALLSLSAKKGEIGRSFGFQRAMDSAGAILGPLVAFLILSLFPGAFNTVFITAFCVGILALFSFVFIHEVAASASHREKLRLRLRAHTSDFRRFLVIIFILSLANLPIALLLLRTQDLGLNLRYIPLFYLFFNVSFSLSALFAGRTADRVGDKPVILGGYLLIALGYLFMIYDHTLTALAIGFVILGMGSAFTDSVQRSFAARLTSAEERGSAYGLLNAAIGFGLLFSGVVGGLLWEHFGATTALSLSLGLILVSLIGFGLVNGKRA</sequence>
<dbReference type="Gene3D" id="1.20.1250.20">
    <property type="entry name" value="MFS general substrate transporter like domains"/>
    <property type="match status" value="2"/>
</dbReference>
<accession>A0A1G2MA89</accession>
<feature type="transmembrane region" description="Helical" evidence="4">
    <location>
        <begin position="169"/>
        <end position="192"/>
    </location>
</feature>
<protein>
    <recommendedName>
        <fullName evidence="5">Major facilitator superfamily (MFS) profile domain-containing protein</fullName>
    </recommendedName>
</protein>
<dbReference type="CDD" id="cd17370">
    <property type="entry name" value="MFS_MJ1317_like"/>
    <property type="match status" value="1"/>
</dbReference>
<evidence type="ECO:0000256" key="1">
    <source>
        <dbReference type="ARBA" id="ARBA00022692"/>
    </source>
</evidence>
<evidence type="ECO:0000256" key="4">
    <source>
        <dbReference type="SAM" id="Phobius"/>
    </source>
</evidence>
<evidence type="ECO:0000313" key="6">
    <source>
        <dbReference type="EMBL" id="OHA20820.1"/>
    </source>
</evidence>
<keyword evidence="2 4" id="KW-1133">Transmembrane helix</keyword>
<dbReference type="SUPFAM" id="SSF103473">
    <property type="entry name" value="MFS general substrate transporter"/>
    <property type="match status" value="1"/>
</dbReference>
<feature type="transmembrane region" description="Helical" evidence="4">
    <location>
        <begin position="336"/>
        <end position="356"/>
    </location>
</feature>
<name>A0A1G2MA89_9BACT</name>
<feature type="transmembrane region" description="Helical" evidence="4">
    <location>
        <begin position="244"/>
        <end position="263"/>
    </location>
</feature>
<evidence type="ECO:0000259" key="5">
    <source>
        <dbReference type="PROSITE" id="PS50850"/>
    </source>
</evidence>
<comment type="caution">
    <text evidence="6">The sequence shown here is derived from an EMBL/GenBank/DDBJ whole genome shotgun (WGS) entry which is preliminary data.</text>
</comment>
<feature type="transmembrane region" description="Helical" evidence="4">
    <location>
        <begin position="298"/>
        <end position="316"/>
    </location>
</feature>
<evidence type="ECO:0000256" key="3">
    <source>
        <dbReference type="ARBA" id="ARBA00023136"/>
    </source>
</evidence>
<organism evidence="6 7">
    <name type="scientific">Candidatus Taylorbacteria bacterium RIFCSPHIGHO2_01_FULL_51_15</name>
    <dbReference type="NCBI Taxonomy" id="1802304"/>
    <lineage>
        <taxon>Bacteria</taxon>
        <taxon>Candidatus Tayloriibacteriota</taxon>
    </lineage>
</organism>
<dbReference type="Proteomes" id="UP000178121">
    <property type="component" value="Unassembled WGS sequence"/>
</dbReference>
<dbReference type="GO" id="GO:0022857">
    <property type="term" value="F:transmembrane transporter activity"/>
    <property type="evidence" value="ECO:0007669"/>
    <property type="project" value="InterPro"/>
</dbReference>
<feature type="transmembrane region" description="Helical" evidence="4">
    <location>
        <begin position="145"/>
        <end position="163"/>
    </location>
</feature>